<dbReference type="InterPro" id="IPR003613">
    <property type="entry name" value="Ubox_domain"/>
</dbReference>
<evidence type="ECO:0000256" key="2">
    <source>
        <dbReference type="ARBA" id="ARBA00004906"/>
    </source>
</evidence>
<dbReference type="PANTHER" id="PTHR23315">
    <property type="entry name" value="U BOX DOMAIN-CONTAINING"/>
    <property type="match status" value="1"/>
</dbReference>
<dbReference type="SUPFAM" id="SSF48371">
    <property type="entry name" value="ARM repeat"/>
    <property type="match status" value="1"/>
</dbReference>
<dbReference type="InterPro" id="IPR013083">
    <property type="entry name" value="Znf_RING/FYVE/PHD"/>
</dbReference>
<evidence type="ECO:0000256" key="4">
    <source>
        <dbReference type="ARBA" id="ARBA00022679"/>
    </source>
</evidence>
<keyword evidence="4" id="KW-0808">Transferase</keyword>
<dbReference type="CDD" id="cd16664">
    <property type="entry name" value="RING-Ubox_PUB"/>
    <property type="match status" value="1"/>
</dbReference>
<dbReference type="EMBL" id="JAWXYG010000008">
    <property type="protein sequence ID" value="KAK4264323.1"/>
    <property type="molecule type" value="Genomic_DNA"/>
</dbReference>
<evidence type="ECO:0000256" key="1">
    <source>
        <dbReference type="ARBA" id="ARBA00000900"/>
    </source>
</evidence>
<evidence type="ECO:0000313" key="9">
    <source>
        <dbReference type="EMBL" id="KAK4264323.1"/>
    </source>
</evidence>
<dbReference type="InterPro" id="IPR016024">
    <property type="entry name" value="ARM-type_fold"/>
</dbReference>
<comment type="pathway">
    <text evidence="2">Protein modification; protein ubiquitination.</text>
</comment>
<reference evidence="9" key="1">
    <citation type="submission" date="2023-10" db="EMBL/GenBank/DDBJ databases">
        <title>Chromosome-level genome of the transformable northern wattle, Acacia crassicarpa.</title>
        <authorList>
            <person name="Massaro I."/>
            <person name="Sinha N.R."/>
            <person name="Poethig S."/>
            <person name="Leichty A.R."/>
        </authorList>
    </citation>
    <scope>NUCLEOTIDE SEQUENCE</scope>
    <source>
        <strain evidence="9">Acra3RX</strain>
        <tissue evidence="9">Leaf</tissue>
    </source>
</reference>
<sequence length="687" mass="77132">MSRYSNHDHRRLLSSPAVFPCRDISPSTLLTSLISLSLNICNFKSRFFPTQRRNAREITRQVHVTLMFLQDLPEIPEQSPFILCFSELHFSFQKILFLLQDCTRERSRVWMLMKSQYVASQFRDIIRGVATALDVLLLPLRRIEVCDDVKELVELVANQARKVKFEVDPVDEENSKLVGSILCQFEKGIEPELDDMKQVFDYLEIKTWTDCNNEIEFLQYEMDFQFSECKEPEAPLLSGLIGFLSYCRGVIFENHDPSRLIDHSEGRCTTKKMINGLNPEDFRCPISLELMTDPVTISTGHTYDRSSIQQWLKSGNKTCPKTGARLKNTNVIPNIILQKLIQQFCVDKGVSSTKFNNQSRDITKTVLPGSPSAAHAMQFLSWFLARRLVFGTMEQKNKAAYEIRLLGRSNIFNRSCLIQVGTVSPLLLLLSTRNKWAQENAIAALLKLVKHNNGKEAIMENGGLKPIVFVLEKGISLESRQIAAAIIFYLASVRHYRKLVGENPDVIPSLVKLIKEGTTCGKTHAMSAIFGLLLHTSNHKRVIEANTVQVIIDLLASTEKEDVMTDSLAVLAALAENNEGVEAMLKVSAVPLISGILKSTTNKTGKEQCVSILLSLCVNGGEEVIGVMAKDASIMGSLYLIPTDGTSRGAKKARFLMKILHEFYEKPTSAAAGEQQNLDAINLLRIR</sequence>
<dbReference type="PROSITE" id="PS50176">
    <property type="entry name" value="ARM_REPEAT"/>
    <property type="match status" value="2"/>
</dbReference>
<dbReference type="PROSITE" id="PS51698">
    <property type="entry name" value="U_BOX"/>
    <property type="match status" value="1"/>
</dbReference>
<dbReference type="AlphaFoldDB" id="A0AAE1MJP0"/>
<dbReference type="InterPro" id="IPR045210">
    <property type="entry name" value="RING-Ubox_PUB"/>
</dbReference>
<dbReference type="Pfam" id="PF04564">
    <property type="entry name" value="U-box"/>
    <property type="match status" value="1"/>
</dbReference>
<accession>A0AAE1MJP0</accession>
<evidence type="ECO:0000256" key="3">
    <source>
        <dbReference type="ARBA" id="ARBA00012483"/>
    </source>
</evidence>
<evidence type="ECO:0000313" key="10">
    <source>
        <dbReference type="Proteomes" id="UP001293593"/>
    </source>
</evidence>
<evidence type="ECO:0000256" key="7">
    <source>
        <dbReference type="PROSITE-ProRule" id="PRU00259"/>
    </source>
</evidence>
<dbReference type="Gene3D" id="1.25.10.10">
    <property type="entry name" value="Leucine-rich Repeat Variant"/>
    <property type="match status" value="1"/>
</dbReference>
<dbReference type="SMART" id="SM00185">
    <property type="entry name" value="ARM"/>
    <property type="match status" value="4"/>
</dbReference>
<gene>
    <name evidence="9" type="ORF">QN277_025520</name>
</gene>
<comment type="caution">
    <text evidence="9">The sequence shown here is derived from an EMBL/GenBank/DDBJ whole genome shotgun (WGS) entry which is preliminary data.</text>
</comment>
<dbReference type="EC" id="2.3.2.27" evidence="3"/>
<dbReference type="GO" id="GO:0061630">
    <property type="term" value="F:ubiquitin protein ligase activity"/>
    <property type="evidence" value="ECO:0007669"/>
    <property type="project" value="UniProtKB-EC"/>
</dbReference>
<feature type="repeat" description="ARM" evidence="7">
    <location>
        <begin position="546"/>
        <end position="589"/>
    </location>
</feature>
<dbReference type="InterPro" id="IPR011989">
    <property type="entry name" value="ARM-like"/>
</dbReference>
<keyword evidence="6" id="KW-0833">Ubl conjugation pathway</keyword>
<protein>
    <recommendedName>
        <fullName evidence="3">RING-type E3 ubiquitin transferase</fullName>
        <ecNumber evidence="3">2.3.2.27</ecNumber>
    </recommendedName>
</protein>
<evidence type="ECO:0000259" key="8">
    <source>
        <dbReference type="PROSITE" id="PS51698"/>
    </source>
</evidence>
<keyword evidence="5" id="KW-0677">Repeat</keyword>
<dbReference type="InterPro" id="IPR000225">
    <property type="entry name" value="Armadillo"/>
</dbReference>
<comment type="catalytic activity">
    <reaction evidence="1">
        <text>S-ubiquitinyl-[E2 ubiquitin-conjugating enzyme]-L-cysteine + [acceptor protein]-L-lysine = [E2 ubiquitin-conjugating enzyme]-L-cysteine + N(6)-ubiquitinyl-[acceptor protein]-L-lysine.</text>
        <dbReference type="EC" id="2.3.2.27"/>
    </reaction>
</comment>
<name>A0AAE1MJP0_9FABA</name>
<dbReference type="GO" id="GO:0010029">
    <property type="term" value="P:regulation of seed germination"/>
    <property type="evidence" value="ECO:0007669"/>
    <property type="project" value="UniProtKB-ARBA"/>
</dbReference>
<organism evidence="9 10">
    <name type="scientific">Acacia crassicarpa</name>
    <name type="common">northern wattle</name>
    <dbReference type="NCBI Taxonomy" id="499986"/>
    <lineage>
        <taxon>Eukaryota</taxon>
        <taxon>Viridiplantae</taxon>
        <taxon>Streptophyta</taxon>
        <taxon>Embryophyta</taxon>
        <taxon>Tracheophyta</taxon>
        <taxon>Spermatophyta</taxon>
        <taxon>Magnoliopsida</taxon>
        <taxon>eudicotyledons</taxon>
        <taxon>Gunneridae</taxon>
        <taxon>Pentapetalae</taxon>
        <taxon>rosids</taxon>
        <taxon>fabids</taxon>
        <taxon>Fabales</taxon>
        <taxon>Fabaceae</taxon>
        <taxon>Caesalpinioideae</taxon>
        <taxon>mimosoid clade</taxon>
        <taxon>Acacieae</taxon>
        <taxon>Acacia</taxon>
    </lineage>
</organism>
<dbReference type="FunFam" id="3.30.40.10:FF:000442">
    <property type="entry name" value="RING-type E3 ubiquitin transferase"/>
    <property type="match status" value="1"/>
</dbReference>
<evidence type="ECO:0000256" key="5">
    <source>
        <dbReference type="ARBA" id="ARBA00022737"/>
    </source>
</evidence>
<feature type="domain" description="U-box" evidence="8">
    <location>
        <begin position="277"/>
        <end position="351"/>
    </location>
</feature>
<evidence type="ECO:0000256" key="6">
    <source>
        <dbReference type="ARBA" id="ARBA00022786"/>
    </source>
</evidence>
<proteinExistence type="predicted"/>
<dbReference type="Gene3D" id="3.30.40.10">
    <property type="entry name" value="Zinc/RING finger domain, C3HC4 (zinc finger)"/>
    <property type="match status" value="1"/>
</dbReference>
<keyword evidence="10" id="KW-1185">Reference proteome</keyword>
<dbReference type="Proteomes" id="UP001293593">
    <property type="component" value="Unassembled WGS sequence"/>
</dbReference>
<dbReference type="SUPFAM" id="SSF57850">
    <property type="entry name" value="RING/U-box"/>
    <property type="match status" value="1"/>
</dbReference>
<dbReference type="GO" id="GO:0016567">
    <property type="term" value="P:protein ubiquitination"/>
    <property type="evidence" value="ECO:0007669"/>
    <property type="project" value="InterPro"/>
</dbReference>
<dbReference type="PANTHER" id="PTHR23315:SF116">
    <property type="entry name" value="RING-TYPE E3 UBIQUITIN TRANSFERASE"/>
    <property type="match status" value="1"/>
</dbReference>
<dbReference type="FunFam" id="1.25.10.10:FF:000485">
    <property type="entry name" value="RING-type E3 ubiquitin transferase"/>
    <property type="match status" value="1"/>
</dbReference>
<feature type="repeat" description="ARM" evidence="7">
    <location>
        <begin position="421"/>
        <end position="463"/>
    </location>
</feature>
<dbReference type="SMART" id="SM00504">
    <property type="entry name" value="Ubox"/>
    <property type="match status" value="1"/>
</dbReference>
<dbReference type="Pfam" id="PF25598">
    <property type="entry name" value="ARM_PUB"/>
    <property type="match status" value="1"/>
</dbReference>
<dbReference type="InterPro" id="IPR058678">
    <property type="entry name" value="ARM_PUB"/>
</dbReference>